<dbReference type="InParanoid" id="Q54VJ7"/>
<dbReference type="PaxDb" id="44689-DDB0233989"/>
<gene>
    <name evidence="2" type="ORF">DDB_G0280297</name>
</gene>
<dbReference type="IntAct" id="Q54VJ7">
    <property type="interactions" value="1"/>
</dbReference>
<evidence type="ECO:0000313" key="3">
    <source>
        <dbReference type="Proteomes" id="UP000002195"/>
    </source>
</evidence>
<dbReference type="EMBL" id="AAFI02000035">
    <property type="protein sequence ID" value="EAL67375.1"/>
    <property type="molecule type" value="Genomic_DNA"/>
</dbReference>
<dbReference type="SMR" id="Q54VJ7"/>
<reference evidence="2 3" key="1">
    <citation type="journal article" date="2005" name="Nature">
        <title>The genome of the social amoeba Dictyostelium discoideum.</title>
        <authorList>
            <consortium name="The Dictyostelium discoideum Sequencing Consortium"/>
            <person name="Eichinger L."/>
            <person name="Pachebat J.A."/>
            <person name="Glockner G."/>
            <person name="Rajandream M.A."/>
            <person name="Sucgang R."/>
            <person name="Berriman M."/>
            <person name="Song J."/>
            <person name="Olsen R."/>
            <person name="Szafranski K."/>
            <person name="Xu Q."/>
            <person name="Tunggal B."/>
            <person name="Kummerfeld S."/>
            <person name="Madera M."/>
            <person name="Konfortov B.A."/>
            <person name="Rivero F."/>
            <person name="Bankier A.T."/>
            <person name="Lehmann R."/>
            <person name="Hamlin N."/>
            <person name="Davies R."/>
            <person name="Gaudet P."/>
            <person name="Fey P."/>
            <person name="Pilcher K."/>
            <person name="Chen G."/>
            <person name="Saunders D."/>
            <person name="Sodergren E."/>
            <person name="Davis P."/>
            <person name="Kerhornou A."/>
            <person name="Nie X."/>
            <person name="Hall N."/>
            <person name="Anjard C."/>
            <person name="Hemphill L."/>
            <person name="Bason N."/>
            <person name="Farbrother P."/>
            <person name="Desany B."/>
            <person name="Just E."/>
            <person name="Morio T."/>
            <person name="Rost R."/>
            <person name="Churcher C."/>
            <person name="Cooper J."/>
            <person name="Haydock S."/>
            <person name="van Driessche N."/>
            <person name="Cronin A."/>
            <person name="Goodhead I."/>
            <person name="Muzny D."/>
            <person name="Mourier T."/>
            <person name="Pain A."/>
            <person name="Lu M."/>
            <person name="Harper D."/>
            <person name="Lindsay R."/>
            <person name="Hauser H."/>
            <person name="James K."/>
            <person name="Quiles M."/>
            <person name="Madan Babu M."/>
            <person name="Saito T."/>
            <person name="Buchrieser C."/>
            <person name="Wardroper A."/>
            <person name="Felder M."/>
            <person name="Thangavelu M."/>
            <person name="Johnson D."/>
            <person name="Knights A."/>
            <person name="Loulseged H."/>
            <person name="Mungall K."/>
            <person name="Oliver K."/>
            <person name="Price C."/>
            <person name="Quail M.A."/>
            <person name="Urushihara H."/>
            <person name="Hernandez J."/>
            <person name="Rabbinowitsch E."/>
            <person name="Steffen D."/>
            <person name="Sanders M."/>
            <person name="Ma J."/>
            <person name="Kohara Y."/>
            <person name="Sharp S."/>
            <person name="Simmonds M."/>
            <person name="Spiegler S."/>
            <person name="Tivey A."/>
            <person name="Sugano S."/>
            <person name="White B."/>
            <person name="Walker D."/>
            <person name="Woodward J."/>
            <person name="Winckler T."/>
            <person name="Tanaka Y."/>
            <person name="Shaulsky G."/>
            <person name="Schleicher M."/>
            <person name="Weinstock G."/>
            <person name="Rosenthal A."/>
            <person name="Cox E.C."/>
            <person name="Chisholm R.L."/>
            <person name="Gibbs R."/>
            <person name="Loomis W.F."/>
            <person name="Platzer M."/>
            <person name="Kay R.R."/>
            <person name="Williams J."/>
            <person name="Dear P.H."/>
            <person name="Noegel A.A."/>
            <person name="Barrell B."/>
            <person name="Kuspa A."/>
        </authorList>
    </citation>
    <scope>NUCLEOTIDE SEQUENCE [LARGE SCALE GENOMIC DNA]</scope>
    <source>
        <strain evidence="2 3">AX4</strain>
    </source>
</reference>
<accession>Q54VJ7</accession>
<organism evidence="2 3">
    <name type="scientific">Dictyostelium discoideum</name>
    <name type="common">Social amoeba</name>
    <dbReference type="NCBI Taxonomy" id="44689"/>
    <lineage>
        <taxon>Eukaryota</taxon>
        <taxon>Amoebozoa</taxon>
        <taxon>Evosea</taxon>
        <taxon>Eumycetozoa</taxon>
        <taxon>Dictyostelia</taxon>
        <taxon>Dictyosteliales</taxon>
        <taxon>Dictyosteliaceae</taxon>
        <taxon>Dictyostelium</taxon>
    </lineage>
</organism>
<dbReference type="VEuPathDB" id="AmoebaDB:DDB_G0280297"/>
<name>Q54VJ7_DICDI</name>
<dbReference type="KEGG" id="ddi:DDB_G0280297"/>
<evidence type="ECO:0000256" key="1">
    <source>
        <dbReference type="SAM" id="MobiDB-lite"/>
    </source>
</evidence>
<dbReference type="RefSeq" id="XP_641358.1">
    <property type="nucleotide sequence ID" value="XM_636266.1"/>
</dbReference>
<dbReference type="AlphaFoldDB" id="Q54VJ7"/>
<protein>
    <submittedName>
        <fullName evidence="2">Uncharacterized protein</fullName>
    </submittedName>
</protein>
<feature type="compositionally biased region" description="Polar residues" evidence="1">
    <location>
        <begin position="9"/>
        <end position="25"/>
    </location>
</feature>
<keyword evidence="3" id="KW-1185">Reference proteome</keyword>
<evidence type="ECO:0000313" key="2">
    <source>
        <dbReference type="EMBL" id="EAL67375.1"/>
    </source>
</evidence>
<sequence length="74" mass="8531">MEKKKQKVEQQISTNFDNMNSDRNVVVQTIKDPTTEEDYKSNSMERMNSEPIKLSIVLVSYRMNMGAATAKTKE</sequence>
<comment type="caution">
    <text evidence="2">The sequence shown here is derived from an EMBL/GenBank/DDBJ whole genome shotgun (WGS) entry which is preliminary data.</text>
</comment>
<proteinExistence type="predicted"/>
<dbReference type="HOGENOM" id="CLU_2692963_0_0_1"/>
<feature type="region of interest" description="Disordered" evidence="1">
    <location>
        <begin position="1"/>
        <end position="25"/>
    </location>
</feature>
<dbReference type="GeneID" id="8622492"/>
<dbReference type="Proteomes" id="UP000002195">
    <property type="component" value="Unassembled WGS sequence"/>
</dbReference>